<protein>
    <submittedName>
        <fullName evidence="1">Uncharacterized protein</fullName>
    </submittedName>
</protein>
<evidence type="ECO:0000313" key="2">
    <source>
        <dbReference type="Proteomes" id="UP000692954"/>
    </source>
</evidence>
<accession>A0A8S1QMP1</accession>
<dbReference type="OrthoDB" id="306979at2759"/>
<reference evidence="1" key="1">
    <citation type="submission" date="2021-01" db="EMBL/GenBank/DDBJ databases">
        <authorList>
            <consortium name="Genoscope - CEA"/>
            <person name="William W."/>
        </authorList>
    </citation>
    <scope>NUCLEOTIDE SEQUENCE</scope>
</reference>
<keyword evidence="2" id="KW-1185">Reference proteome</keyword>
<evidence type="ECO:0000313" key="1">
    <source>
        <dbReference type="EMBL" id="CAD8116869.1"/>
    </source>
</evidence>
<dbReference type="AlphaFoldDB" id="A0A8S1QMP1"/>
<gene>
    <name evidence="1" type="ORF">PSON_ATCC_30995.1.T1120073</name>
</gene>
<dbReference type="Proteomes" id="UP000692954">
    <property type="component" value="Unassembled WGS sequence"/>
</dbReference>
<comment type="caution">
    <text evidence="1">The sequence shown here is derived from an EMBL/GenBank/DDBJ whole genome shotgun (WGS) entry which is preliminary data.</text>
</comment>
<proteinExistence type="predicted"/>
<name>A0A8S1QMP1_9CILI</name>
<sequence length="253" mass="30230">MITLNIQQINQNSDTIFFSDNSSYFCYYTHVQHLNLLNLQNLTFLIIPISFESHLSDHYFLQNTLFIKQNLLLHLYNIQNQSKIEKVRFGYPFSQFTPISENQYLIINDTKVTLELWSNYKTYFKIKLSKQLSTIPDRLLLLQTNIILCVFLQQSIQFLSKNNFTVLRTIMFQYYFTNTQLHLTDQVSLIRTQQNPSKLEHIQFLPEICQNQLSLEQDIFDQFNTIIQTSKLLIGFIYQNYDNFIIKIYKINI</sequence>
<organism evidence="1 2">
    <name type="scientific">Paramecium sonneborni</name>
    <dbReference type="NCBI Taxonomy" id="65129"/>
    <lineage>
        <taxon>Eukaryota</taxon>
        <taxon>Sar</taxon>
        <taxon>Alveolata</taxon>
        <taxon>Ciliophora</taxon>
        <taxon>Intramacronucleata</taxon>
        <taxon>Oligohymenophorea</taxon>
        <taxon>Peniculida</taxon>
        <taxon>Parameciidae</taxon>
        <taxon>Paramecium</taxon>
    </lineage>
</organism>
<dbReference type="EMBL" id="CAJJDN010000112">
    <property type="protein sequence ID" value="CAD8116869.1"/>
    <property type="molecule type" value="Genomic_DNA"/>
</dbReference>